<dbReference type="Proteomes" id="UP001642260">
    <property type="component" value="Unassembled WGS sequence"/>
</dbReference>
<dbReference type="PANTHER" id="PTHR33107">
    <property type="entry name" value="KUNITZ TRYPSIN INHIBITOR 2"/>
    <property type="match status" value="1"/>
</dbReference>
<evidence type="ECO:0000313" key="3">
    <source>
        <dbReference type="EMBL" id="CAH8334645.1"/>
    </source>
</evidence>
<evidence type="ECO:0000256" key="2">
    <source>
        <dbReference type="SAM" id="SignalP"/>
    </source>
</evidence>
<proteinExistence type="predicted"/>
<dbReference type="SUPFAM" id="SSF50386">
    <property type="entry name" value="STI-like"/>
    <property type="match status" value="1"/>
</dbReference>
<protein>
    <submittedName>
        <fullName evidence="3">Uncharacterized protein</fullName>
    </submittedName>
</protein>
<evidence type="ECO:0000256" key="1">
    <source>
        <dbReference type="SAM" id="Phobius"/>
    </source>
</evidence>
<name>A0ABC8JWB5_ERUVS</name>
<dbReference type="SMART" id="SM00452">
    <property type="entry name" value="STI"/>
    <property type="match status" value="1"/>
</dbReference>
<gene>
    <name evidence="3" type="ORF">ERUC_LOCUS13320</name>
</gene>
<dbReference type="PANTHER" id="PTHR33107:SF83">
    <property type="entry name" value="(RAPE) HYPOTHETICAL PROTEIN"/>
    <property type="match status" value="1"/>
</dbReference>
<feature type="signal peptide" evidence="2">
    <location>
        <begin position="1"/>
        <end position="21"/>
    </location>
</feature>
<comment type="caution">
    <text evidence="3">The sequence shown here is derived from an EMBL/GenBank/DDBJ whole genome shotgun (WGS) entry which is preliminary data.</text>
</comment>
<reference evidence="3 4" key="1">
    <citation type="submission" date="2022-03" db="EMBL/GenBank/DDBJ databases">
        <authorList>
            <person name="Macdonald S."/>
            <person name="Ahmed S."/>
            <person name="Newling K."/>
        </authorList>
    </citation>
    <scope>NUCLEOTIDE SEQUENCE [LARGE SCALE GENOMIC DNA]</scope>
</reference>
<keyword evidence="4" id="KW-1185">Reference proteome</keyword>
<dbReference type="PROSITE" id="PS00283">
    <property type="entry name" value="SOYBEAN_KUNITZ"/>
    <property type="match status" value="1"/>
</dbReference>
<keyword evidence="1" id="KW-1133">Transmembrane helix</keyword>
<sequence length="211" mass="22971">MNPMFYSLLALTAVFAATSNALKPVLDTDGDYVFAGSYYVLPAIFGAAGGGLNLASRGSNQCPLFVGQEISEVDRGIPVKFSNWRYKVAFVPESTNINIEMDVKATICVQSTYWWVTAAPSGFRTLFVTAGPNPEAGEDSSRSFFQIKQAKGFPDGYHIMFCPNGNDCRNVGIIVDEYGVRRLALSSTPFPFVFMKANGIETSSKPIMSII</sequence>
<keyword evidence="1" id="KW-0472">Membrane</keyword>
<evidence type="ECO:0000313" key="4">
    <source>
        <dbReference type="Proteomes" id="UP001642260"/>
    </source>
</evidence>
<feature type="chain" id="PRO_5044834152" evidence="2">
    <location>
        <begin position="22"/>
        <end position="211"/>
    </location>
</feature>
<dbReference type="InterPro" id="IPR002160">
    <property type="entry name" value="Prot_inh_Kunz-lg"/>
</dbReference>
<dbReference type="CDD" id="cd23366">
    <property type="entry name" value="beta-trefoil_STI_AtTPI-like"/>
    <property type="match status" value="1"/>
</dbReference>
<organism evidence="3 4">
    <name type="scientific">Eruca vesicaria subsp. sativa</name>
    <name type="common">Garden rocket</name>
    <name type="synonym">Eruca sativa</name>
    <dbReference type="NCBI Taxonomy" id="29727"/>
    <lineage>
        <taxon>Eukaryota</taxon>
        <taxon>Viridiplantae</taxon>
        <taxon>Streptophyta</taxon>
        <taxon>Embryophyta</taxon>
        <taxon>Tracheophyta</taxon>
        <taxon>Spermatophyta</taxon>
        <taxon>Magnoliopsida</taxon>
        <taxon>eudicotyledons</taxon>
        <taxon>Gunneridae</taxon>
        <taxon>Pentapetalae</taxon>
        <taxon>rosids</taxon>
        <taxon>malvids</taxon>
        <taxon>Brassicales</taxon>
        <taxon>Brassicaceae</taxon>
        <taxon>Brassiceae</taxon>
        <taxon>Eruca</taxon>
    </lineage>
</organism>
<dbReference type="Gene3D" id="2.80.10.50">
    <property type="match status" value="1"/>
</dbReference>
<keyword evidence="2" id="KW-0732">Signal</keyword>
<dbReference type="InterPro" id="IPR011065">
    <property type="entry name" value="Kunitz_inhibitor_STI-like_sf"/>
</dbReference>
<dbReference type="EMBL" id="CAKOAT010126265">
    <property type="protein sequence ID" value="CAH8334645.1"/>
    <property type="molecule type" value="Genomic_DNA"/>
</dbReference>
<dbReference type="PRINTS" id="PR00291">
    <property type="entry name" value="KUNITZINHBTR"/>
</dbReference>
<dbReference type="Pfam" id="PF00197">
    <property type="entry name" value="Kunitz_legume"/>
    <property type="match status" value="1"/>
</dbReference>
<feature type="transmembrane region" description="Helical" evidence="1">
    <location>
        <begin position="37"/>
        <end position="55"/>
    </location>
</feature>
<keyword evidence="1" id="KW-0812">Transmembrane</keyword>
<dbReference type="AlphaFoldDB" id="A0ABC8JWB5"/>
<accession>A0ABC8JWB5</accession>